<sequence>MATDLSKWDSDQTLYLFTSLTAGSSHIITATSRMETILKANRIPFTYIDTATNEEARKLFQRRAAGKKLPLLVKEGYVLGDITEVEELNEFGRQRRDLARTGLAPPLIRLPSLSSHPLHRCPTLQPLRLLATNWQVSRTTKYTADRPFLRPRRETSKRLKKRPRYPRTTNTNPRTFPRRHQVRSHRWHLRRAHQLHMMTKLWARPLSSLLAQPWQTLRRTCSENSSEESRTRQLRTNPRPKVQQHQEPPRMQMILQTSRRQRRSQRRANRKRRTTARRMVRARLNLVQHI</sequence>
<feature type="compositionally biased region" description="Low complexity" evidence="1">
    <location>
        <begin position="166"/>
        <end position="175"/>
    </location>
</feature>
<accession>A0ABR1NE99</accession>
<feature type="compositionally biased region" description="Basic residues" evidence="1">
    <location>
        <begin position="176"/>
        <end position="185"/>
    </location>
</feature>
<proteinExistence type="predicted"/>
<dbReference type="PROSITE" id="PS51354">
    <property type="entry name" value="GLUTAREDOXIN_2"/>
    <property type="match status" value="1"/>
</dbReference>
<dbReference type="Gene3D" id="3.40.30.10">
    <property type="entry name" value="Glutaredoxin"/>
    <property type="match status" value="1"/>
</dbReference>
<evidence type="ECO:0000313" key="2">
    <source>
        <dbReference type="EMBL" id="KAK7613184.1"/>
    </source>
</evidence>
<organism evidence="2 3">
    <name type="scientific">Phyllosticta paracitricarpa</name>
    <dbReference type="NCBI Taxonomy" id="2016321"/>
    <lineage>
        <taxon>Eukaryota</taxon>
        <taxon>Fungi</taxon>
        <taxon>Dikarya</taxon>
        <taxon>Ascomycota</taxon>
        <taxon>Pezizomycotina</taxon>
        <taxon>Dothideomycetes</taxon>
        <taxon>Dothideomycetes incertae sedis</taxon>
        <taxon>Botryosphaeriales</taxon>
        <taxon>Phyllostictaceae</taxon>
        <taxon>Phyllosticta</taxon>
    </lineage>
</organism>
<dbReference type="InterPro" id="IPR006993">
    <property type="entry name" value="Glut_rich_SH3-bd"/>
</dbReference>
<name>A0ABR1NE99_9PEZI</name>
<keyword evidence="3" id="KW-1185">Reference proteome</keyword>
<dbReference type="Proteomes" id="UP001367316">
    <property type="component" value="Unassembled WGS sequence"/>
</dbReference>
<dbReference type="InterPro" id="IPR036249">
    <property type="entry name" value="Thioredoxin-like_sf"/>
</dbReference>
<comment type="caution">
    <text evidence="2">The sequence shown here is derived from an EMBL/GenBank/DDBJ whole genome shotgun (WGS) entry which is preliminary data.</text>
</comment>
<dbReference type="Pfam" id="PF04908">
    <property type="entry name" value="SH3BGR"/>
    <property type="match status" value="1"/>
</dbReference>
<feature type="region of interest" description="Disordered" evidence="1">
    <location>
        <begin position="152"/>
        <end position="185"/>
    </location>
</feature>
<feature type="region of interest" description="Disordered" evidence="1">
    <location>
        <begin position="218"/>
        <end position="276"/>
    </location>
</feature>
<evidence type="ECO:0000313" key="3">
    <source>
        <dbReference type="Proteomes" id="UP001367316"/>
    </source>
</evidence>
<dbReference type="EMBL" id="JBBPBF010000007">
    <property type="protein sequence ID" value="KAK7613184.1"/>
    <property type="molecule type" value="Genomic_DNA"/>
</dbReference>
<dbReference type="SUPFAM" id="SSF52833">
    <property type="entry name" value="Thioredoxin-like"/>
    <property type="match status" value="1"/>
</dbReference>
<evidence type="ECO:0000256" key="1">
    <source>
        <dbReference type="SAM" id="MobiDB-lite"/>
    </source>
</evidence>
<feature type="compositionally biased region" description="Basic residues" evidence="1">
    <location>
        <begin position="259"/>
        <end position="276"/>
    </location>
</feature>
<protein>
    <recommendedName>
        <fullName evidence="4">Glutaredoxin domain-containing protein</fullName>
    </recommendedName>
</protein>
<gene>
    <name evidence="2" type="ORF">JOL62DRAFT_401213</name>
</gene>
<evidence type="ECO:0008006" key="4">
    <source>
        <dbReference type="Google" id="ProtNLM"/>
    </source>
</evidence>
<reference evidence="2 3" key="1">
    <citation type="submission" date="2024-04" db="EMBL/GenBank/DDBJ databases">
        <title>Phyllosticta paracitricarpa is synonymous to the EU quarantine fungus P. citricarpa based on phylogenomic analyses.</title>
        <authorList>
            <consortium name="Lawrence Berkeley National Laboratory"/>
            <person name="Van ingen-buijs V.A."/>
            <person name="Van westerhoven A.C."/>
            <person name="Haridas S."/>
            <person name="Skiadas P."/>
            <person name="Martin F."/>
            <person name="Groenewald J.Z."/>
            <person name="Crous P.W."/>
            <person name="Seidl M.F."/>
        </authorList>
    </citation>
    <scope>NUCLEOTIDE SEQUENCE [LARGE SCALE GENOMIC DNA]</scope>
    <source>
        <strain evidence="2 3">CBS 141358</strain>
    </source>
</reference>